<dbReference type="PANTHER" id="PTHR23051:SF0">
    <property type="entry name" value="SOLUTE CARRIER FAMILY 35 MEMBER F5"/>
    <property type="match status" value="1"/>
</dbReference>
<evidence type="ECO:0000256" key="3">
    <source>
        <dbReference type="ARBA" id="ARBA00022989"/>
    </source>
</evidence>
<dbReference type="Proteomes" id="UP000626109">
    <property type="component" value="Unassembled WGS sequence"/>
</dbReference>
<feature type="transmembrane region" description="Helical" evidence="5">
    <location>
        <begin position="111"/>
        <end position="129"/>
    </location>
</feature>
<protein>
    <recommendedName>
        <fullName evidence="6">EamA domain-containing protein</fullName>
    </recommendedName>
</protein>
<feature type="domain" description="EamA" evidence="6">
    <location>
        <begin position="119"/>
        <end position="175"/>
    </location>
</feature>
<dbReference type="AlphaFoldDB" id="A0A813KSR6"/>
<evidence type="ECO:0000256" key="2">
    <source>
        <dbReference type="ARBA" id="ARBA00022692"/>
    </source>
</evidence>
<comment type="subcellular location">
    <subcellularLocation>
        <location evidence="1">Membrane</location>
        <topology evidence="1">Multi-pass membrane protein</topology>
    </subcellularLocation>
</comment>
<feature type="transmembrane region" description="Helical" evidence="5">
    <location>
        <begin position="12"/>
        <end position="35"/>
    </location>
</feature>
<evidence type="ECO:0000256" key="4">
    <source>
        <dbReference type="ARBA" id="ARBA00023136"/>
    </source>
</evidence>
<evidence type="ECO:0000259" key="6">
    <source>
        <dbReference type="Pfam" id="PF00892"/>
    </source>
</evidence>
<dbReference type="Pfam" id="PF00892">
    <property type="entry name" value="EamA"/>
    <property type="match status" value="1"/>
</dbReference>
<evidence type="ECO:0000313" key="8">
    <source>
        <dbReference type="Proteomes" id="UP000626109"/>
    </source>
</evidence>
<feature type="transmembrane region" description="Helical" evidence="5">
    <location>
        <begin position="323"/>
        <end position="342"/>
    </location>
</feature>
<dbReference type="EMBL" id="CAJNNW010032176">
    <property type="protein sequence ID" value="CAE8711555.1"/>
    <property type="molecule type" value="Genomic_DNA"/>
</dbReference>
<evidence type="ECO:0000256" key="1">
    <source>
        <dbReference type="ARBA" id="ARBA00004141"/>
    </source>
</evidence>
<keyword evidence="4 5" id="KW-0472">Membrane</keyword>
<organism evidence="7 8">
    <name type="scientific">Polarella glacialis</name>
    <name type="common">Dinoflagellate</name>
    <dbReference type="NCBI Taxonomy" id="89957"/>
    <lineage>
        <taxon>Eukaryota</taxon>
        <taxon>Sar</taxon>
        <taxon>Alveolata</taxon>
        <taxon>Dinophyceae</taxon>
        <taxon>Suessiales</taxon>
        <taxon>Suessiaceae</taxon>
        <taxon>Polarella</taxon>
    </lineage>
</organism>
<dbReference type="PANTHER" id="PTHR23051">
    <property type="entry name" value="SOLUTE CARRIER FAMILY 35, MEMBER F5"/>
    <property type="match status" value="1"/>
</dbReference>
<feature type="transmembrane region" description="Helical" evidence="5">
    <location>
        <begin position="281"/>
        <end position="303"/>
    </location>
</feature>
<reference evidence="7" key="1">
    <citation type="submission" date="2021-02" db="EMBL/GenBank/DDBJ databases">
        <authorList>
            <person name="Dougan E. K."/>
            <person name="Rhodes N."/>
            <person name="Thang M."/>
            <person name="Chan C."/>
        </authorList>
    </citation>
    <scope>NUCLEOTIDE SEQUENCE</scope>
</reference>
<dbReference type="GO" id="GO:0016020">
    <property type="term" value="C:membrane"/>
    <property type="evidence" value="ECO:0007669"/>
    <property type="project" value="UniProtKB-SubCell"/>
</dbReference>
<sequence length="367" mass="39388">MANRSSGLTDWSCGILCIVMVALIWSASSVLVQAIFTSADFARPVFLTWVANSLFMVLLPLRWAGQRLQSLPFFHNPGAGSRSETAEEMLEPSQARGQLPAVSSWGSEMRAGLMVAPIWFAANCMYNIGLSLTSITSSTVISSSSVAFTLLLSLIFLREPLTLLKVLGVVLCWVGNGLTAAGDGPETKLSKNAVWGDVICLLGAMLYAAYTVAIRRLEPKDLVLFFGTLGISVFVFFSPLVLWLHLANIEPLSSLTIPIFGLILVQGLLDNVLSDFFWAKAVLLTSPSVATVGMSLTVPLAMLSDVFMPRKWLVDPQTPGATSILASALVLCGFVLINAAGGSEPGDSCRRRLEIPLISEDAERDAS</sequence>
<keyword evidence="3 5" id="KW-1133">Transmembrane helix</keyword>
<dbReference type="SUPFAM" id="SSF103481">
    <property type="entry name" value="Multidrug resistance efflux transporter EmrE"/>
    <property type="match status" value="1"/>
</dbReference>
<feature type="transmembrane region" description="Helical" evidence="5">
    <location>
        <begin position="193"/>
        <end position="210"/>
    </location>
</feature>
<feature type="transmembrane region" description="Helical" evidence="5">
    <location>
        <begin position="252"/>
        <end position="269"/>
    </location>
</feature>
<dbReference type="InterPro" id="IPR000620">
    <property type="entry name" value="EamA_dom"/>
</dbReference>
<feature type="transmembrane region" description="Helical" evidence="5">
    <location>
        <begin position="135"/>
        <end position="156"/>
    </location>
</feature>
<feature type="transmembrane region" description="Helical" evidence="5">
    <location>
        <begin position="163"/>
        <end position="181"/>
    </location>
</feature>
<proteinExistence type="predicted"/>
<feature type="transmembrane region" description="Helical" evidence="5">
    <location>
        <begin position="222"/>
        <end position="246"/>
    </location>
</feature>
<accession>A0A813KSR6</accession>
<evidence type="ECO:0000313" key="7">
    <source>
        <dbReference type="EMBL" id="CAE8711555.1"/>
    </source>
</evidence>
<gene>
    <name evidence="7" type="ORF">PGLA2088_LOCUS36532</name>
</gene>
<keyword evidence="2 5" id="KW-0812">Transmembrane</keyword>
<feature type="transmembrane region" description="Helical" evidence="5">
    <location>
        <begin position="41"/>
        <end position="61"/>
    </location>
</feature>
<evidence type="ECO:0000256" key="5">
    <source>
        <dbReference type="SAM" id="Phobius"/>
    </source>
</evidence>
<name>A0A813KSR6_POLGL</name>
<comment type="caution">
    <text evidence="7">The sequence shown here is derived from an EMBL/GenBank/DDBJ whole genome shotgun (WGS) entry which is preliminary data.</text>
</comment>
<dbReference type="InterPro" id="IPR037185">
    <property type="entry name" value="EmrE-like"/>
</dbReference>